<evidence type="ECO:0000259" key="6">
    <source>
        <dbReference type="PROSITE" id="PS51918"/>
    </source>
</evidence>
<dbReference type="CDD" id="cd01335">
    <property type="entry name" value="Radical_SAM"/>
    <property type="match status" value="1"/>
</dbReference>
<dbReference type="Pfam" id="PF13186">
    <property type="entry name" value="SPASM"/>
    <property type="match status" value="1"/>
</dbReference>
<evidence type="ECO:0000256" key="1">
    <source>
        <dbReference type="ARBA" id="ARBA00001966"/>
    </source>
</evidence>
<keyword evidence="3" id="KW-0479">Metal-binding</keyword>
<gene>
    <name evidence="7" type="ORF">COV72_06720</name>
</gene>
<dbReference type="Pfam" id="PF04055">
    <property type="entry name" value="Radical_SAM"/>
    <property type="match status" value="1"/>
</dbReference>
<evidence type="ECO:0000256" key="5">
    <source>
        <dbReference type="ARBA" id="ARBA00023014"/>
    </source>
</evidence>
<evidence type="ECO:0000313" key="7">
    <source>
        <dbReference type="EMBL" id="PIQ88750.1"/>
    </source>
</evidence>
<dbReference type="Pfam" id="PF04101">
    <property type="entry name" value="Glyco_tran_28_C"/>
    <property type="match status" value="1"/>
</dbReference>
<sequence>MVAKNFVPDIAIFEHFPFGRGYLKKEISEFIQNLTQCGTLIYSSVRDIIDAALDEVELYQRLKLFNAVFVHSDKKMGFITSFRKFKALGEKIVFTDRIIMIDKESLNTKNEIKAKLGVHNKKLILLSIGGGRDGIDIVEKIIDIKNNIDKNFNTLLLISTGTSIGKGNLKTLRQRTRNTKDIIIKKFIPDFINYVKAADLFISMGGYNSVNNALFAGIRTIIFPRRTDQEQKIRTKYYNNMFSEAGSRMSSKELASRITNIMKSKIPARYKGNFMGAGNTARLIERIAHLDYLKIRLTTRCNCNCDMCSWKFKNDSLDYEKVKKIIQQAKLLNVKAINFTGGEPTIYPQLKELLIYAKKQNFYVSVYTNGLISHNARACLNEFSDNVIFSLDSHTASINDVIRGRRGAFKRTLNSIKYLSRRGKYLNMNICIRPDNFRAIHKMVDLFSGNINSMAFTLLDTSMNGLNNSVFKRHDLESFYFDEAPLILAKSLQNNIKIKINPFFKDLDNLNARQILKKIFADKNHYIDKLKSIFEFDSQKLCALAKNEVRINSDGKICPCCYLDDYPVNLGNINNDDFIDVVSSDAYFNFINSAIPGKGICRECKKGYRLYTKVFN</sequence>
<dbReference type="Gene3D" id="3.40.50.2000">
    <property type="entry name" value="Glycogen Phosphorylase B"/>
    <property type="match status" value="1"/>
</dbReference>
<dbReference type="EMBL" id="PCWA01000089">
    <property type="protein sequence ID" value="PIQ88750.1"/>
    <property type="molecule type" value="Genomic_DNA"/>
</dbReference>
<dbReference type="GO" id="GO:0051536">
    <property type="term" value="F:iron-sulfur cluster binding"/>
    <property type="evidence" value="ECO:0007669"/>
    <property type="project" value="UniProtKB-KW"/>
</dbReference>
<proteinExistence type="predicted"/>
<dbReference type="AlphaFoldDB" id="A0A2H0LWF2"/>
<dbReference type="SUPFAM" id="SSF53756">
    <property type="entry name" value="UDP-Glycosyltransferase/glycogen phosphorylase"/>
    <property type="match status" value="1"/>
</dbReference>
<dbReference type="InterPro" id="IPR007197">
    <property type="entry name" value="rSAM"/>
</dbReference>
<comment type="caution">
    <text evidence="7">The sequence shown here is derived from an EMBL/GenBank/DDBJ whole genome shotgun (WGS) entry which is preliminary data.</text>
</comment>
<dbReference type="SUPFAM" id="SSF102114">
    <property type="entry name" value="Radical SAM enzymes"/>
    <property type="match status" value="1"/>
</dbReference>
<dbReference type="SFLD" id="SFLDG01067">
    <property type="entry name" value="SPASM/twitch_domain_containing"/>
    <property type="match status" value="1"/>
</dbReference>
<dbReference type="InterPro" id="IPR007235">
    <property type="entry name" value="Glyco_trans_28_C"/>
</dbReference>
<feature type="domain" description="Radical SAM core" evidence="6">
    <location>
        <begin position="287"/>
        <end position="499"/>
    </location>
</feature>
<dbReference type="InterPro" id="IPR058240">
    <property type="entry name" value="rSAM_sf"/>
</dbReference>
<accession>A0A2H0LWF2</accession>
<dbReference type="GO" id="GO:0016758">
    <property type="term" value="F:hexosyltransferase activity"/>
    <property type="evidence" value="ECO:0007669"/>
    <property type="project" value="InterPro"/>
</dbReference>
<evidence type="ECO:0000256" key="2">
    <source>
        <dbReference type="ARBA" id="ARBA00022691"/>
    </source>
</evidence>
<dbReference type="SFLD" id="SFLDS00029">
    <property type="entry name" value="Radical_SAM"/>
    <property type="match status" value="1"/>
</dbReference>
<name>A0A2H0LWF2_9BACT</name>
<dbReference type="GO" id="GO:0046872">
    <property type="term" value="F:metal ion binding"/>
    <property type="evidence" value="ECO:0007669"/>
    <property type="project" value="UniProtKB-KW"/>
</dbReference>
<organism evidence="7 8">
    <name type="scientific">Candidatus Ghiorseimicrobium undicola</name>
    <dbReference type="NCBI Taxonomy" id="1974746"/>
    <lineage>
        <taxon>Bacteria</taxon>
        <taxon>Pseudomonadati</taxon>
        <taxon>Candidatus Omnitrophota</taxon>
        <taxon>Candidatus Ghiorseimicrobium</taxon>
    </lineage>
</organism>
<comment type="cofactor">
    <cofactor evidence="1">
        <name>[4Fe-4S] cluster</name>
        <dbReference type="ChEBI" id="CHEBI:49883"/>
    </cofactor>
</comment>
<dbReference type="SFLD" id="SFLDG01386">
    <property type="entry name" value="main_SPASM_domain-containing"/>
    <property type="match status" value="1"/>
</dbReference>
<keyword evidence="2" id="KW-0949">S-adenosyl-L-methionine</keyword>
<evidence type="ECO:0000313" key="8">
    <source>
        <dbReference type="Proteomes" id="UP000229641"/>
    </source>
</evidence>
<evidence type="ECO:0000256" key="4">
    <source>
        <dbReference type="ARBA" id="ARBA00023004"/>
    </source>
</evidence>
<dbReference type="Proteomes" id="UP000229641">
    <property type="component" value="Unassembled WGS sequence"/>
</dbReference>
<keyword evidence="4" id="KW-0408">Iron</keyword>
<keyword evidence="5" id="KW-0411">Iron-sulfur</keyword>
<dbReference type="InterPro" id="IPR050377">
    <property type="entry name" value="Radical_SAM_PqqE_MftC-like"/>
</dbReference>
<reference evidence="7 8" key="1">
    <citation type="submission" date="2017-09" db="EMBL/GenBank/DDBJ databases">
        <title>Depth-based differentiation of microbial function through sediment-hosted aquifers and enrichment of novel symbionts in the deep terrestrial subsurface.</title>
        <authorList>
            <person name="Probst A.J."/>
            <person name="Ladd B."/>
            <person name="Jarett J.K."/>
            <person name="Geller-Mcgrath D.E."/>
            <person name="Sieber C.M."/>
            <person name="Emerson J.B."/>
            <person name="Anantharaman K."/>
            <person name="Thomas B.C."/>
            <person name="Malmstrom R."/>
            <person name="Stieglmeier M."/>
            <person name="Klingl A."/>
            <person name="Woyke T."/>
            <person name="Ryan C.M."/>
            <person name="Banfield J.F."/>
        </authorList>
    </citation>
    <scope>NUCLEOTIDE SEQUENCE [LARGE SCALE GENOMIC DNA]</scope>
    <source>
        <strain evidence="7">CG11_big_fil_rev_8_21_14_0_20_42_13</strain>
    </source>
</reference>
<dbReference type="PROSITE" id="PS51918">
    <property type="entry name" value="RADICAL_SAM"/>
    <property type="match status" value="1"/>
</dbReference>
<dbReference type="InterPro" id="IPR023885">
    <property type="entry name" value="4Fe4S-binding_SPASM_dom"/>
</dbReference>
<protein>
    <recommendedName>
        <fullName evidence="6">Radical SAM core domain-containing protein</fullName>
    </recommendedName>
</protein>
<dbReference type="PANTHER" id="PTHR11228">
    <property type="entry name" value="RADICAL SAM DOMAIN PROTEIN"/>
    <property type="match status" value="1"/>
</dbReference>
<dbReference type="InterPro" id="IPR013785">
    <property type="entry name" value="Aldolase_TIM"/>
</dbReference>
<dbReference type="CDD" id="cd21109">
    <property type="entry name" value="SPASM"/>
    <property type="match status" value="1"/>
</dbReference>
<evidence type="ECO:0000256" key="3">
    <source>
        <dbReference type="ARBA" id="ARBA00022723"/>
    </source>
</evidence>
<dbReference type="Gene3D" id="3.20.20.70">
    <property type="entry name" value="Aldolase class I"/>
    <property type="match status" value="1"/>
</dbReference>
<dbReference type="PANTHER" id="PTHR11228:SF7">
    <property type="entry name" value="PQQA PEPTIDE CYCLASE"/>
    <property type="match status" value="1"/>
</dbReference>